<name>A0ABM8W4Y9_GIGMA</name>
<dbReference type="InterPro" id="IPR011009">
    <property type="entry name" value="Kinase-like_dom_sf"/>
</dbReference>
<organism evidence="9 10">
    <name type="scientific">Gigaspora margarita</name>
    <dbReference type="NCBI Taxonomy" id="4874"/>
    <lineage>
        <taxon>Eukaryota</taxon>
        <taxon>Fungi</taxon>
        <taxon>Fungi incertae sedis</taxon>
        <taxon>Mucoromycota</taxon>
        <taxon>Glomeromycotina</taxon>
        <taxon>Glomeromycetes</taxon>
        <taxon>Diversisporales</taxon>
        <taxon>Gigasporaceae</taxon>
        <taxon>Gigaspora</taxon>
    </lineage>
</organism>
<dbReference type="Proteomes" id="UP000789901">
    <property type="component" value="Unassembled WGS sequence"/>
</dbReference>
<dbReference type="PANTHER" id="PTHR24351">
    <property type="entry name" value="RIBOSOMAL PROTEIN S6 KINASE"/>
    <property type="match status" value="1"/>
</dbReference>
<dbReference type="InterPro" id="IPR000719">
    <property type="entry name" value="Prot_kinase_dom"/>
</dbReference>
<keyword evidence="5" id="KW-0067">ATP-binding</keyword>
<evidence type="ECO:0000313" key="9">
    <source>
        <dbReference type="EMBL" id="CAG8526134.1"/>
    </source>
</evidence>
<dbReference type="PROSITE" id="PS50011">
    <property type="entry name" value="PROTEIN_KINASE_DOM"/>
    <property type="match status" value="1"/>
</dbReference>
<dbReference type="Gene3D" id="1.10.510.10">
    <property type="entry name" value="Transferase(Phosphotransferase) domain 1"/>
    <property type="match status" value="1"/>
</dbReference>
<feature type="compositionally biased region" description="Polar residues" evidence="6">
    <location>
        <begin position="576"/>
        <end position="597"/>
    </location>
</feature>
<evidence type="ECO:0000313" key="10">
    <source>
        <dbReference type="Proteomes" id="UP000789901"/>
    </source>
</evidence>
<feature type="region of interest" description="Disordered" evidence="6">
    <location>
        <begin position="566"/>
        <end position="597"/>
    </location>
</feature>
<protein>
    <submittedName>
        <fullName evidence="9">2819_t:CDS:1</fullName>
    </submittedName>
</protein>
<evidence type="ECO:0000256" key="3">
    <source>
        <dbReference type="ARBA" id="ARBA00022741"/>
    </source>
</evidence>
<gene>
    <name evidence="9" type="ORF">GMARGA_LOCUS3398</name>
</gene>
<dbReference type="Pfam" id="PF00069">
    <property type="entry name" value="Pkinase"/>
    <property type="match status" value="1"/>
</dbReference>
<evidence type="ECO:0000259" key="8">
    <source>
        <dbReference type="PROSITE" id="PS50011"/>
    </source>
</evidence>
<keyword evidence="7" id="KW-1133">Transmembrane helix</keyword>
<sequence length="597" mass="68776">MNVLTQNQNNYSLYGSHCVVGLISTPIGFLLFYVGAEWANKRECSGSGSEGNNQAVQTAIYPGYSPYLKLEIQNLVKKLVSCIVYDLLQAEDNPVKKREDKPRDLLKRNDKKQREKIEKTFIPILPPNCKESGKKKDLVEKKLMNDLRSQGTKGNDELVNGLRENFKETLKRHYEEEQKEQGSSYEKSKEPKELIESVLEIKLKGVYNKNLRLGAEVIGQLKNFFCDEEGLPQLNPEEQSLLEKLVPNQELSKRYKWNGGLEVVLKILDNSQNISTNFLWEVVSHKLVDDAICIVNCHGISQDPKTKNYIIVMDYIYGGSLKNPRSIGKSMEDFASNHVLNFTGKFRQLLSVLNGLNHIHQKGLIHRDLHPGNILNMDIMYLITDLGQCRPANEENDEKNYGVLPYVAPEVLCGKPHTQDSDIYSFGIIAYEILTGLPPYTVYDKEKNYPDPDKRPTSRALERILVREYYRDIMHEKDTKFYLQYKRVEEEYNKKIINNIRVEHNLFNSRVSCSLDFKNLPKEPQISKEIDERHASINFPETVNATTRNKRKSVIFSESPIEKKSVRLERRKDSKVNSQKPKNQQISLEIDVSKQTG</sequence>
<evidence type="ECO:0000256" key="4">
    <source>
        <dbReference type="ARBA" id="ARBA00022777"/>
    </source>
</evidence>
<feature type="domain" description="Protein kinase" evidence="8">
    <location>
        <begin position="207"/>
        <end position="488"/>
    </location>
</feature>
<evidence type="ECO:0000256" key="7">
    <source>
        <dbReference type="SAM" id="Phobius"/>
    </source>
</evidence>
<reference evidence="9 10" key="1">
    <citation type="submission" date="2021-06" db="EMBL/GenBank/DDBJ databases">
        <authorList>
            <person name="Kallberg Y."/>
            <person name="Tangrot J."/>
            <person name="Rosling A."/>
        </authorList>
    </citation>
    <scope>NUCLEOTIDE SEQUENCE [LARGE SCALE GENOMIC DNA]</scope>
    <source>
        <strain evidence="9 10">120-4 pot B 10/14</strain>
    </source>
</reference>
<keyword evidence="3" id="KW-0547">Nucleotide-binding</keyword>
<feature type="compositionally biased region" description="Basic and acidic residues" evidence="6">
    <location>
        <begin position="566"/>
        <end position="575"/>
    </location>
</feature>
<proteinExistence type="predicted"/>
<keyword evidence="4" id="KW-0418">Kinase</keyword>
<keyword evidence="10" id="KW-1185">Reference proteome</keyword>
<evidence type="ECO:0000256" key="1">
    <source>
        <dbReference type="ARBA" id="ARBA00022527"/>
    </source>
</evidence>
<dbReference type="EMBL" id="CAJVQB010001210">
    <property type="protein sequence ID" value="CAG8526134.1"/>
    <property type="molecule type" value="Genomic_DNA"/>
</dbReference>
<feature type="transmembrane region" description="Helical" evidence="7">
    <location>
        <begin position="12"/>
        <end position="34"/>
    </location>
</feature>
<dbReference type="SUPFAM" id="SSF56112">
    <property type="entry name" value="Protein kinase-like (PK-like)"/>
    <property type="match status" value="1"/>
</dbReference>
<accession>A0ABM8W4Y9</accession>
<comment type="caution">
    <text evidence="9">The sequence shown here is derived from an EMBL/GenBank/DDBJ whole genome shotgun (WGS) entry which is preliminary data.</text>
</comment>
<evidence type="ECO:0000256" key="2">
    <source>
        <dbReference type="ARBA" id="ARBA00022679"/>
    </source>
</evidence>
<keyword evidence="2" id="KW-0808">Transferase</keyword>
<keyword evidence="1" id="KW-0723">Serine/threonine-protein kinase</keyword>
<evidence type="ECO:0000256" key="6">
    <source>
        <dbReference type="SAM" id="MobiDB-lite"/>
    </source>
</evidence>
<evidence type="ECO:0000256" key="5">
    <source>
        <dbReference type="ARBA" id="ARBA00022840"/>
    </source>
</evidence>
<keyword evidence="7" id="KW-0812">Transmembrane</keyword>
<keyword evidence="7" id="KW-0472">Membrane</keyword>